<dbReference type="InterPro" id="IPR029044">
    <property type="entry name" value="Nucleotide-diphossugar_trans"/>
</dbReference>
<gene>
    <name evidence="2" type="ORF">H2O73_21215</name>
</gene>
<dbReference type="AlphaFoldDB" id="A0A7W2IW98"/>
<evidence type="ECO:0000313" key="2">
    <source>
        <dbReference type="EMBL" id="MBA5764872.1"/>
    </source>
</evidence>
<reference evidence="2 3" key="1">
    <citation type="submission" date="2020-07" db="EMBL/GenBank/DDBJ databases">
        <title>Vibrio marinisediminis sp. nov., isolated from marine sediment.</title>
        <authorList>
            <person name="Ji X."/>
        </authorList>
    </citation>
    <scope>NUCLEOTIDE SEQUENCE [LARGE SCALE GENOMIC DNA]</scope>
    <source>
        <strain evidence="2 3">404</strain>
    </source>
</reference>
<proteinExistence type="predicted"/>
<dbReference type="RefSeq" id="WP_182110820.1">
    <property type="nucleotide sequence ID" value="NZ_JACFYF010000282.1"/>
</dbReference>
<comment type="caution">
    <text evidence="2">The sequence shown here is derived from an EMBL/GenBank/DDBJ whole genome shotgun (WGS) entry which is preliminary data.</text>
</comment>
<dbReference type="Gene3D" id="3.90.550.10">
    <property type="entry name" value="Spore Coat Polysaccharide Biosynthesis Protein SpsA, Chain A"/>
    <property type="match status" value="1"/>
</dbReference>
<evidence type="ECO:0000259" key="1">
    <source>
        <dbReference type="Pfam" id="PF00535"/>
    </source>
</evidence>
<feature type="domain" description="Glycosyltransferase 2-like" evidence="1">
    <location>
        <begin position="3"/>
        <end position="62"/>
    </location>
</feature>
<feature type="non-terminal residue" evidence="2">
    <location>
        <position position="88"/>
    </location>
</feature>
<keyword evidence="2" id="KW-0808">Transferase</keyword>
<organism evidence="2 3">
    <name type="scientific">Vibrio marinisediminis</name>
    <dbReference type="NCBI Taxonomy" id="2758441"/>
    <lineage>
        <taxon>Bacteria</taxon>
        <taxon>Pseudomonadati</taxon>
        <taxon>Pseudomonadota</taxon>
        <taxon>Gammaproteobacteria</taxon>
        <taxon>Vibrionales</taxon>
        <taxon>Vibrionaceae</taxon>
        <taxon>Vibrio</taxon>
    </lineage>
</organism>
<dbReference type="Proteomes" id="UP000571701">
    <property type="component" value="Unassembled WGS sequence"/>
</dbReference>
<feature type="non-terminal residue" evidence="2">
    <location>
        <position position="1"/>
    </location>
</feature>
<dbReference type="EMBL" id="JACFYF010000282">
    <property type="protein sequence ID" value="MBA5764872.1"/>
    <property type="molecule type" value="Genomic_DNA"/>
</dbReference>
<dbReference type="SUPFAM" id="SSF53448">
    <property type="entry name" value="Nucleotide-diphospho-sugar transferases"/>
    <property type="match status" value="1"/>
</dbReference>
<sequence>YADKGVRLARADERKGKEYAQLQAITIAAGEIIVFSDVATKIPADAIKKLESYFADERVGAVSSEDRFITNDDQVAGEGAYVKYEMWL</sequence>
<dbReference type="InterPro" id="IPR001173">
    <property type="entry name" value="Glyco_trans_2-like"/>
</dbReference>
<dbReference type="GO" id="GO:0016740">
    <property type="term" value="F:transferase activity"/>
    <property type="evidence" value="ECO:0007669"/>
    <property type="project" value="UniProtKB-KW"/>
</dbReference>
<accession>A0A7W2IW98</accession>
<dbReference type="Pfam" id="PF00535">
    <property type="entry name" value="Glycos_transf_2"/>
    <property type="match status" value="1"/>
</dbReference>
<keyword evidence="3" id="KW-1185">Reference proteome</keyword>
<protein>
    <submittedName>
        <fullName evidence="2">Glycosyltransferase</fullName>
    </submittedName>
</protein>
<name>A0A7W2IW98_9VIBR</name>
<evidence type="ECO:0000313" key="3">
    <source>
        <dbReference type="Proteomes" id="UP000571701"/>
    </source>
</evidence>